<keyword evidence="3" id="KW-0175">Coiled coil</keyword>
<keyword evidence="8" id="KW-0966">Cell projection</keyword>
<dbReference type="PANTHER" id="PTHR30288:SF0">
    <property type="entry name" value="FLAGELLAR HOOK-ASSOCIATED PROTEIN 2"/>
    <property type="match status" value="1"/>
</dbReference>
<dbReference type="Pfam" id="PF02465">
    <property type="entry name" value="FliD_N"/>
    <property type="match status" value="1"/>
</dbReference>
<dbReference type="AlphaFoldDB" id="A0A177SQ78"/>
<comment type="subcellular location">
    <subcellularLocation>
        <location evidence="5">Secreted</location>
    </subcellularLocation>
    <subcellularLocation>
        <location evidence="5">Bacterial flagellum</location>
    </subcellularLocation>
</comment>
<evidence type="ECO:0000259" key="7">
    <source>
        <dbReference type="Pfam" id="PF07195"/>
    </source>
</evidence>
<accession>A0A177SQ78</accession>
<organism evidence="8 9">
    <name type="scientific">Pseudomonas putida</name>
    <name type="common">Arthrobacter siderocapsulatus</name>
    <dbReference type="NCBI Taxonomy" id="303"/>
    <lineage>
        <taxon>Bacteria</taxon>
        <taxon>Pseudomonadati</taxon>
        <taxon>Pseudomonadota</taxon>
        <taxon>Gammaproteobacteria</taxon>
        <taxon>Pseudomonadales</taxon>
        <taxon>Pseudomonadaceae</taxon>
        <taxon>Pseudomonas</taxon>
    </lineage>
</organism>
<evidence type="ECO:0000256" key="5">
    <source>
        <dbReference type="RuleBase" id="RU362066"/>
    </source>
</evidence>
<protein>
    <recommendedName>
        <fullName evidence="5">Flagellar hook-associated protein 2</fullName>
        <shortName evidence="5">HAP2</shortName>
    </recommendedName>
    <alternativeName>
        <fullName evidence="5">Flagellar cap protein</fullName>
    </alternativeName>
</protein>
<dbReference type="Pfam" id="PF07195">
    <property type="entry name" value="FliD_C"/>
    <property type="match status" value="1"/>
</dbReference>
<dbReference type="EMBL" id="LUCV01000013">
    <property type="protein sequence ID" value="OAI93146.1"/>
    <property type="molecule type" value="Genomic_DNA"/>
</dbReference>
<dbReference type="RefSeq" id="WP_064302519.1">
    <property type="nucleotide sequence ID" value="NZ_LUCV01000013.1"/>
</dbReference>
<comment type="similarity">
    <text evidence="1 5">Belongs to the FliD family.</text>
</comment>
<comment type="subunit">
    <text evidence="2 5">Homopentamer.</text>
</comment>
<dbReference type="InterPro" id="IPR003481">
    <property type="entry name" value="FliD_N"/>
</dbReference>
<name>A0A177SQ78_PSEPU</name>
<dbReference type="InterPro" id="IPR010809">
    <property type="entry name" value="FliD_C"/>
</dbReference>
<evidence type="ECO:0000256" key="2">
    <source>
        <dbReference type="ARBA" id="ARBA00011255"/>
    </source>
</evidence>
<evidence type="ECO:0000256" key="3">
    <source>
        <dbReference type="ARBA" id="ARBA00023054"/>
    </source>
</evidence>
<dbReference type="Pfam" id="PF07196">
    <property type="entry name" value="Flagellin_IN"/>
    <property type="match status" value="1"/>
</dbReference>
<dbReference type="GO" id="GO:0005576">
    <property type="term" value="C:extracellular region"/>
    <property type="evidence" value="ECO:0007669"/>
    <property type="project" value="UniProtKB-SubCell"/>
</dbReference>
<dbReference type="GO" id="GO:0007155">
    <property type="term" value="P:cell adhesion"/>
    <property type="evidence" value="ECO:0007669"/>
    <property type="project" value="InterPro"/>
</dbReference>
<proteinExistence type="inferred from homology"/>
<dbReference type="Proteomes" id="UP000077752">
    <property type="component" value="Unassembled WGS sequence"/>
</dbReference>
<evidence type="ECO:0000256" key="4">
    <source>
        <dbReference type="ARBA" id="ARBA00023143"/>
    </source>
</evidence>
<dbReference type="PANTHER" id="PTHR30288">
    <property type="entry name" value="FLAGELLAR CAP/ASSEMBLY PROTEIN FLID"/>
    <property type="match status" value="1"/>
</dbReference>
<dbReference type="GO" id="GO:0009424">
    <property type="term" value="C:bacterial-type flagellum hook"/>
    <property type="evidence" value="ECO:0007669"/>
    <property type="project" value="UniProtKB-UniRule"/>
</dbReference>
<dbReference type="InterPro" id="IPR010810">
    <property type="entry name" value="Flagellin_hook_IN_motif"/>
</dbReference>
<evidence type="ECO:0000313" key="8">
    <source>
        <dbReference type="EMBL" id="OAI93146.1"/>
    </source>
</evidence>
<gene>
    <name evidence="8" type="ORF">AYO28_15200</name>
</gene>
<keyword evidence="8" id="KW-0282">Flagellum</keyword>
<dbReference type="GO" id="GO:0009421">
    <property type="term" value="C:bacterial-type flagellum filament cap"/>
    <property type="evidence" value="ECO:0007669"/>
    <property type="project" value="InterPro"/>
</dbReference>
<dbReference type="InterPro" id="IPR040026">
    <property type="entry name" value="FliD"/>
</dbReference>
<reference evidence="8 9" key="1">
    <citation type="submission" date="2016-03" db="EMBL/GenBank/DDBJ databases">
        <title>Draft Genome Assembly of Pseudomonas putida strain CBF10-2.</title>
        <authorList>
            <person name="Iyer R.S."/>
            <person name="Damania A."/>
        </authorList>
    </citation>
    <scope>NUCLEOTIDE SEQUENCE [LARGE SCALE GENOMIC DNA]</scope>
    <source>
        <strain evidence="8 9">CBF10-2</strain>
    </source>
</reference>
<feature type="domain" description="Flagellar hook-associated protein 2 C-terminal" evidence="7">
    <location>
        <begin position="221"/>
        <end position="448"/>
    </location>
</feature>
<evidence type="ECO:0000313" key="9">
    <source>
        <dbReference type="Proteomes" id="UP000077752"/>
    </source>
</evidence>
<feature type="domain" description="Flagellar hook-associated protein 2 N-terminal" evidence="6">
    <location>
        <begin position="13"/>
        <end position="111"/>
    </location>
</feature>
<evidence type="ECO:0000256" key="1">
    <source>
        <dbReference type="ARBA" id="ARBA00009764"/>
    </source>
</evidence>
<keyword evidence="4 5" id="KW-0975">Bacterial flagellum</keyword>
<comment type="function">
    <text evidence="5">Required for morphogenesis and for the elongation of the flagellar filament by facilitating polymerization of the flagellin monomers at the tip of growing filament. Forms a capping structure, which prevents flagellin subunits (transported through the central channel of the flagellum) from leaking out without polymerization at the distal end.</text>
</comment>
<keyword evidence="5" id="KW-0964">Secreted</keyword>
<comment type="caution">
    <text evidence="8">The sequence shown here is derived from an EMBL/GenBank/DDBJ whole genome shotgun (WGS) entry which is preliminary data.</text>
</comment>
<dbReference type="GO" id="GO:0071973">
    <property type="term" value="P:bacterial-type flagellum-dependent cell motility"/>
    <property type="evidence" value="ECO:0007669"/>
    <property type="project" value="TreeGrafter"/>
</dbReference>
<keyword evidence="8" id="KW-0969">Cilium</keyword>
<sequence length="467" mass="47884">MASPILPALGLGSGLDTSAIVKALADAEKTPKQNQIDRQTKANTASISAIGSLKSALTTFTTALSKLGSTTTPQFIGYSATSADDKLVKATASSTAVGGSYAVKVNELATASKVASQRFASSSDAISQGTLEITQNGTVYKVEIGADATLQSTRDAINSALSAKGISANIINDGQGSRLVLTSTTTGLGSDISVAGIPELVIDGTTKMTDAGAAGFISALARDAEYSVDGMVLTSKSNKVENAVSGLTLELVAKGAETTITVATNSDGLKKSVQSFVDAYNALITTINGLSQTPKNADGSLGTAPALAGDSLARGMLSALRNELVVSSTGGNGSLKVLSQLGINTVQSTGLLELDSTKFTAALDTQKLGGEIQSMFSGDEGLANRLTKALEPYTQSDGLLADRSKILESNKKNLATQQSNLDARITSLTASLTKKYNTMDTLVGQLNAQRDNITSIFNAMAAQQKNS</sequence>
<evidence type="ECO:0000259" key="6">
    <source>
        <dbReference type="Pfam" id="PF02465"/>
    </source>
</evidence>